<dbReference type="Pfam" id="PF13410">
    <property type="entry name" value="GST_C_2"/>
    <property type="match status" value="1"/>
</dbReference>
<dbReference type="PANTHER" id="PTHR42673">
    <property type="entry name" value="MALEYLACETOACETATE ISOMERASE"/>
    <property type="match status" value="1"/>
</dbReference>
<dbReference type="Proteomes" id="UP000325372">
    <property type="component" value="Unassembled WGS sequence"/>
</dbReference>
<reference evidence="2 3" key="1">
    <citation type="submission" date="2019-09" db="EMBL/GenBank/DDBJ databases">
        <title>Wenzhouxiangella sp. Genome sequencing and assembly.</title>
        <authorList>
            <person name="Zhang R."/>
        </authorList>
    </citation>
    <scope>NUCLEOTIDE SEQUENCE [LARGE SCALE GENOMIC DNA]</scope>
    <source>
        <strain evidence="2 3">W260</strain>
    </source>
</reference>
<comment type="caution">
    <text evidence="2">The sequence shown here is derived from an EMBL/GenBank/DDBJ whole genome shotgun (WGS) entry which is preliminary data.</text>
</comment>
<dbReference type="RefSeq" id="WP_150863490.1">
    <property type="nucleotide sequence ID" value="NZ_VYXP01000003.1"/>
</dbReference>
<dbReference type="CDD" id="cd03194">
    <property type="entry name" value="GST_C_3"/>
    <property type="match status" value="1"/>
</dbReference>
<dbReference type="EMBL" id="VYXP01000003">
    <property type="protein sequence ID" value="KAA9132768.1"/>
    <property type="molecule type" value="Genomic_DNA"/>
</dbReference>
<dbReference type="GO" id="GO:0016034">
    <property type="term" value="F:maleylacetoacetate isomerase activity"/>
    <property type="evidence" value="ECO:0007669"/>
    <property type="project" value="TreeGrafter"/>
</dbReference>
<dbReference type="Gene3D" id="1.20.1050.10">
    <property type="match status" value="1"/>
</dbReference>
<evidence type="ECO:0000259" key="1">
    <source>
        <dbReference type="PROSITE" id="PS50404"/>
    </source>
</evidence>
<dbReference type="PANTHER" id="PTHR42673:SF4">
    <property type="entry name" value="MALEYLACETOACETATE ISOMERASE"/>
    <property type="match status" value="1"/>
</dbReference>
<dbReference type="PROSITE" id="PS50404">
    <property type="entry name" value="GST_NTER"/>
    <property type="match status" value="1"/>
</dbReference>
<dbReference type="SUPFAM" id="SSF52833">
    <property type="entry name" value="Thioredoxin-like"/>
    <property type="match status" value="1"/>
</dbReference>
<keyword evidence="3" id="KW-1185">Reference proteome</keyword>
<dbReference type="GO" id="GO:0006559">
    <property type="term" value="P:L-phenylalanine catabolic process"/>
    <property type="evidence" value="ECO:0007669"/>
    <property type="project" value="TreeGrafter"/>
</dbReference>
<protein>
    <submittedName>
        <fullName evidence="2">Glutathione S-transferase family protein</fullName>
    </submittedName>
</protein>
<dbReference type="SUPFAM" id="SSF47616">
    <property type="entry name" value="GST C-terminal domain-like"/>
    <property type="match status" value="1"/>
</dbReference>
<proteinExistence type="predicted"/>
<dbReference type="SFLD" id="SFLDS00019">
    <property type="entry name" value="Glutathione_Transferase_(cytos"/>
    <property type="match status" value="1"/>
</dbReference>
<dbReference type="Gene3D" id="3.40.30.10">
    <property type="entry name" value="Glutaredoxin"/>
    <property type="match status" value="1"/>
</dbReference>
<sequence>MKLYIANKNYSSWSLRPWVLMRMLEIDFEEVLVPFQGGGPQAAFLAFSPSGKVPCLVDGKLTVWDSLAIAETLAERYPEVWPERYTARTWARSASAEMHSGFATIRNVCGMSCGQRVELVDPPAALAKEWARVDALWCEGLAQFRGPFLAGTRFTAVDAFYAPVAFRAQTYSPSLSEEAQAYVERLLALAPMQAWYADALAEPWRDEDHEAEVRAAGRVTADLRAPVSAGE</sequence>
<name>A0A5N0TDK3_9GAMM</name>
<accession>A0A5N0TDK3</accession>
<evidence type="ECO:0000313" key="3">
    <source>
        <dbReference type="Proteomes" id="UP000325372"/>
    </source>
</evidence>
<dbReference type="InterPro" id="IPR004045">
    <property type="entry name" value="Glutathione_S-Trfase_N"/>
</dbReference>
<dbReference type="GO" id="GO:0006749">
    <property type="term" value="P:glutathione metabolic process"/>
    <property type="evidence" value="ECO:0007669"/>
    <property type="project" value="TreeGrafter"/>
</dbReference>
<dbReference type="InterPro" id="IPR036249">
    <property type="entry name" value="Thioredoxin-like_sf"/>
</dbReference>
<dbReference type="CDD" id="cd03043">
    <property type="entry name" value="GST_N_1"/>
    <property type="match status" value="1"/>
</dbReference>
<dbReference type="InterPro" id="IPR036282">
    <property type="entry name" value="Glutathione-S-Trfase_C_sf"/>
</dbReference>
<organism evidence="2 3">
    <name type="scientific">Marinihelvus fidelis</name>
    <dbReference type="NCBI Taxonomy" id="2613842"/>
    <lineage>
        <taxon>Bacteria</taxon>
        <taxon>Pseudomonadati</taxon>
        <taxon>Pseudomonadota</taxon>
        <taxon>Gammaproteobacteria</taxon>
        <taxon>Chromatiales</taxon>
        <taxon>Wenzhouxiangellaceae</taxon>
        <taxon>Marinihelvus</taxon>
    </lineage>
</organism>
<dbReference type="InterPro" id="IPR040079">
    <property type="entry name" value="Glutathione_S-Trfase"/>
</dbReference>
<gene>
    <name evidence="2" type="ORF">F3N42_06030</name>
</gene>
<keyword evidence="2" id="KW-0808">Transferase</keyword>
<dbReference type="AlphaFoldDB" id="A0A5N0TDK3"/>
<evidence type="ECO:0000313" key="2">
    <source>
        <dbReference type="EMBL" id="KAA9132768.1"/>
    </source>
</evidence>
<feature type="domain" description="GST N-terminal" evidence="1">
    <location>
        <begin position="1"/>
        <end position="81"/>
    </location>
</feature>
<dbReference type="GO" id="GO:0004364">
    <property type="term" value="F:glutathione transferase activity"/>
    <property type="evidence" value="ECO:0007669"/>
    <property type="project" value="TreeGrafter"/>
</dbReference>
<dbReference type="Pfam" id="PF13409">
    <property type="entry name" value="GST_N_2"/>
    <property type="match status" value="1"/>
</dbReference>